<feature type="signal peptide" evidence="2">
    <location>
        <begin position="1"/>
        <end position="21"/>
    </location>
</feature>
<accession>A0A815ELR9</accession>
<keyword evidence="1" id="KW-0472">Membrane</keyword>
<dbReference type="Proteomes" id="UP000663855">
    <property type="component" value="Unassembled WGS sequence"/>
</dbReference>
<keyword evidence="2" id="KW-0732">Signal</keyword>
<organism evidence="3 7">
    <name type="scientific">Rotaria magnacalcarata</name>
    <dbReference type="NCBI Taxonomy" id="392030"/>
    <lineage>
        <taxon>Eukaryota</taxon>
        <taxon>Metazoa</taxon>
        <taxon>Spiralia</taxon>
        <taxon>Gnathifera</taxon>
        <taxon>Rotifera</taxon>
        <taxon>Eurotatoria</taxon>
        <taxon>Bdelloidea</taxon>
        <taxon>Philodinida</taxon>
        <taxon>Philodinidae</taxon>
        <taxon>Rotaria</taxon>
    </lineage>
</organism>
<evidence type="ECO:0000256" key="1">
    <source>
        <dbReference type="SAM" id="Phobius"/>
    </source>
</evidence>
<feature type="chain" id="PRO_5035604880" evidence="2">
    <location>
        <begin position="22"/>
        <end position="328"/>
    </location>
</feature>
<reference evidence="3" key="1">
    <citation type="submission" date="2021-02" db="EMBL/GenBank/DDBJ databases">
        <authorList>
            <person name="Nowell W R."/>
        </authorList>
    </citation>
    <scope>NUCLEOTIDE SEQUENCE</scope>
</reference>
<dbReference type="Proteomes" id="UP000681967">
    <property type="component" value="Unassembled WGS sequence"/>
</dbReference>
<evidence type="ECO:0000313" key="4">
    <source>
        <dbReference type="EMBL" id="CAF1657056.1"/>
    </source>
</evidence>
<dbReference type="EMBL" id="CAJNOV010008271">
    <property type="protein sequence ID" value="CAF1316497.1"/>
    <property type="molecule type" value="Genomic_DNA"/>
</dbReference>
<dbReference type="OrthoDB" id="10018981at2759"/>
<dbReference type="Proteomes" id="UP000681720">
    <property type="component" value="Unassembled WGS sequence"/>
</dbReference>
<keyword evidence="1" id="KW-1133">Transmembrane helix</keyword>
<evidence type="ECO:0000256" key="2">
    <source>
        <dbReference type="SAM" id="SignalP"/>
    </source>
</evidence>
<dbReference type="EMBL" id="CAJOBH010008950">
    <property type="protein sequence ID" value="CAF4127756.1"/>
    <property type="molecule type" value="Genomic_DNA"/>
</dbReference>
<dbReference type="EMBL" id="CAJOBJ010042604">
    <property type="protein sequence ID" value="CAF4334157.1"/>
    <property type="molecule type" value="Genomic_DNA"/>
</dbReference>
<comment type="caution">
    <text evidence="3">The sequence shown here is derived from an EMBL/GenBank/DDBJ whole genome shotgun (WGS) entry which is preliminary data.</text>
</comment>
<keyword evidence="1" id="KW-0812">Transmembrane</keyword>
<feature type="transmembrane region" description="Helical" evidence="1">
    <location>
        <begin position="161"/>
        <end position="179"/>
    </location>
</feature>
<name>A0A815ELR9_9BILA</name>
<dbReference type="EMBL" id="CAJNOW010017388">
    <property type="protein sequence ID" value="CAF1657056.1"/>
    <property type="molecule type" value="Genomic_DNA"/>
</dbReference>
<evidence type="ECO:0000313" key="7">
    <source>
        <dbReference type="Proteomes" id="UP000663855"/>
    </source>
</evidence>
<evidence type="ECO:0000313" key="5">
    <source>
        <dbReference type="EMBL" id="CAF4127756.1"/>
    </source>
</evidence>
<evidence type="ECO:0000313" key="3">
    <source>
        <dbReference type="EMBL" id="CAF1316497.1"/>
    </source>
</evidence>
<dbReference type="Proteomes" id="UP000663834">
    <property type="component" value="Unassembled WGS sequence"/>
</dbReference>
<protein>
    <submittedName>
        <fullName evidence="3">Uncharacterized protein</fullName>
    </submittedName>
</protein>
<dbReference type="AlphaFoldDB" id="A0A815ELR9"/>
<evidence type="ECO:0000313" key="6">
    <source>
        <dbReference type="EMBL" id="CAF4334157.1"/>
    </source>
</evidence>
<gene>
    <name evidence="5" type="ORF">BYL167_LOCUS20391</name>
    <name evidence="3" type="ORF">CJN711_LOCUS17705</name>
    <name evidence="6" type="ORF">GIL414_LOCUS27259</name>
    <name evidence="4" type="ORF">KQP761_LOCUS31187</name>
</gene>
<proteinExistence type="predicted"/>
<sequence length="328" mass="38287">MIKYLVPISFSLVLWPIDCQTARTNRMKTSQETCFGSHGPTNSTHHLQICYFHDLQSQLTLIWFIIEKPLNDIFDAYRFILRTIDSVLQSNVIIQILTNFTELIDSNNSLRIFNLNPGVYEVCIELYTNSTRFIYQPRDGCAPIRIGKLSLEALKENPTPLLVALVSGIVLFFILGLVVQSVQTRHRRQHQHDDKPRAQSLSSLSVRSFKQKRYQLLSLFRRHIDKPNASWMQQWARTVAFRHRISTRQQLFKRTHSSQQTNEYLRAAIDKIRTRPEKHSRHQRLSSEPTIAADRIYTISDKVHHHVLPRKILFNLSITEENEITSSV</sequence>